<organism evidence="5 6">
    <name type="scientific">Microbacterium terricola</name>
    <dbReference type="NCBI Taxonomy" id="344163"/>
    <lineage>
        <taxon>Bacteria</taxon>
        <taxon>Bacillati</taxon>
        <taxon>Actinomycetota</taxon>
        <taxon>Actinomycetes</taxon>
        <taxon>Micrococcales</taxon>
        <taxon>Microbacteriaceae</taxon>
        <taxon>Microbacterium</taxon>
    </lineage>
</organism>
<feature type="transmembrane region" description="Helical" evidence="3">
    <location>
        <begin position="48"/>
        <end position="66"/>
    </location>
</feature>
<feature type="region of interest" description="Disordered" evidence="2">
    <location>
        <begin position="1"/>
        <end position="22"/>
    </location>
</feature>
<proteinExistence type="predicted"/>
<evidence type="ECO:0000313" key="6">
    <source>
        <dbReference type="Proteomes" id="UP001317779"/>
    </source>
</evidence>
<gene>
    <name evidence="5" type="ORF">Microterr_15470</name>
</gene>
<keyword evidence="3" id="KW-0812">Transmembrane</keyword>
<keyword evidence="6" id="KW-1185">Reference proteome</keyword>
<feature type="coiled-coil region" evidence="1">
    <location>
        <begin position="232"/>
        <end position="289"/>
    </location>
</feature>
<dbReference type="EMBL" id="AP027141">
    <property type="protein sequence ID" value="BDV30887.1"/>
    <property type="molecule type" value="Genomic_DNA"/>
</dbReference>
<feature type="compositionally biased region" description="Basic and acidic residues" evidence="2">
    <location>
        <begin position="118"/>
        <end position="130"/>
    </location>
</feature>
<protein>
    <recommendedName>
        <fullName evidence="4">DUF4349 domain-containing protein</fullName>
    </recommendedName>
</protein>
<evidence type="ECO:0000256" key="2">
    <source>
        <dbReference type="SAM" id="MobiDB-lite"/>
    </source>
</evidence>
<evidence type="ECO:0000259" key="4">
    <source>
        <dbReference type="Pfam" id="PF14257"/>
    </source>
</evidence>
<feature type="region of interest" description="Disordered" evidence="2">
    <location>
        <begin position="76"/>
        <end position="130"/>
    </location>
</feature>
<keyword evidence="3" id="KW-1133">Transmembrane helix</keyword>
<dbReference type="InterPro" id="IPR025645">
    <property type="entry name" value="DUF4349"/>
</dbReference>
<dbReference type="Pfam" id="PF14257">
    <property type="entry name" value="DUF4349"/>
    <property type="match status" value="1"/>
</dbReference>
<evidence type="ECO:0000256" key="1">
    <source>
        <dbReference type="SAM" id="Coils"/>
    </source>
</evidence>
<evidence type="ECO:0000256" key="3">
    <source>
        <dbReference type="SAM" id="Phobius"/>
    </source>
</evidence>
<keyword evidence="3" id="KW-0472">Membrane</keyword>
<feature type="compositionally biased region" description="Low complexity" evidence="2">
    <location>
        <begin position="91"/>
        <end position="109"/>
    </location>
</feature>
<evidence type="ECO:0000313" key="5">
    <source>
        <dbReference type="EMBL" id="BDV30887.1"/>
    </source>
</evidence>
<name>A0ABM8DZ14_9MICO</name>
<dbReference type="RefSeq" id="WP_263798530.1">
    <property type="nucleotide sequence ID" value="NZ_AP027141.1"/>
</dbReference>
<dbReference type="Proteomes" id="UP001317779">
    <property type="component" value="Chromosome"/>
</dbReference>
<sequence>MSPDTPDEGTQNADLPELSDRRMAEIESELFHRIGQERRTAGKRRGRIWLGAGAAAAVIVVAAVLAPSMPYLVGSGGAASSDAEIAPDAPADSGYTASDAAGSSAGALEDSGDVASDSGRDEAAGSATGEREIIANASATVVTDDVTAATKDIADEAADRGGYVESMSIGDSGGQPIDVYEGKDVSTYPSPDGAWITVRVPADELTAMLGWLSSIGEVTGSTIDRYDVTSQTVDLEARIDAAQASVDRLTELMGEAGDLSDLIAAESALAERQATLESYQQELKLLRDQVAMSSLTVTLTSEQEAVEADPAGFTDGLIAGWNGLVATLNGIVIALGFLLPWLVVIAVALFAVWAIRRLIRRRRAAASARPPVEPKE</sequence>
<keyword evidence="1" id="KW-0175">Coiled coil</keyword>
<reference evidence="5 6" key="1">
    <citation type="submission" date="2022-12" db="EMBL/GenBank/DDBJ databases">
        <title>Microbacterium terricola strain KV-448 chromosome, complete genome.</title>
        <authorList>
            <person name="Oshima T."/>
            <person name="Moriya T."/>
            <person name="Bessho Y."/>
        </authorList>
    </citation>
    <scope>NUCLEOTIDE SEQUENCE [LARGE SCALE GENOMIC DNA]</scope>
    <source>
        <strain evidence="5 6">KV-448</strain>
    </source>
</reference>
<feature type="domain" description="DUF4349" evidence="4">
    <location>
        <begin position="131"/>
        <end position="353"/>
    </location>
</feature>
<accession>A0ABM8DZ14</accession>
<feature type="transmembrane region" description="Helical" evidence="3">
    <location>
        <begin position="331"/>
        <end position="355"/>
    </location>
</feature>